<evidence type="ECO:0000256" key="8">
    <source>
        <dbReference type="ARBA" id="ARBA00023224"/>
    </source>
</evidence>
<dbReference type="PANTHER" id="PTHR24249:SF381">
    <property type="entry name" value="TRACE AMINE ASSOCIATED RECEPTOR 19P-RELATED"/>
    <property type="match status" value="1"/>
</dbReference>
<name>A0A8M1H8K4_BETSP</name>
<reference evidence="13" key="1">
    <citation type="submission" date="2025-08" db="UniProtKB">
        <authorList>
            <consortium name="RefSeq"/>
        </authorList>
    </citation>
    <scope>IDENTIFICATION</scope>
</reference>
<comment type="subcellular location">
    <subcellularLocation>
        <location evidence="1">Cell membrane</location>
        <topology evidence="1">Multi-pass membrane protein</topology>
    </subcellularLocation>
</comment>
<evidence type="ECO:0000256" key="3">
    <source>
        <dbReference type="ARBA" id="ARBA00022692"/>
    </source>
</evidence>
<evidence type="ECO:0000313" key="13">
    <source>
        <dbReference type="RefSeq" id="XP_040924769.1"/>
    </source>
</evidence>
<gene>
    <name evidence="13" type="primary">LOC121201903</name>
</gene>
<dbReference type="GO" id="GO:0005886">
    <property type="term" value="C:plasma membrane"/>
    <property type="evidence" value="ECO:0007669"/>
    <property type="project" value="UniProtKB-SubCell"/>
</dbReference>
<dbReference type="SUPFAM" id="SSF81321">
    <property type="entry name" value="Family A G protein-coupled receptor-like"/>
    <property type="match status" value="1"/>
</dbReference>
<dbReference type="InterPro" id="IPR000276">
    <property type="entry name" value="GPCR_Rhodpsn"/>
</dbReference>
<sequence>MMDSLEETALCFPHLLNTSCRTATHSYFVSLLAYIGLSCISLLTVTLNLLVIISISHFRQLHTPTNLLLLSLAVSDFFIGFLMLIQIMLINGCWLLGDLMCSLYYVVDWIITSTSIGNMVLISIDRYVAICYPLHYSNKVTEKRVQVCICACWTCSALSNSFLLRDNLEHPGKYNSCYGECVVVIDYVAGVFDLFLSFIGPITLIMGLYLRVFMEALSQARAVRSHVVAVSPQGSISVTAKSFELKAARTLGVVILVFLICLCPFFCFSVTGQNTSSSAFVICLFYFNSCLNPVIYAFCYPWFRKSVKCIFTLKILQPDSCEAKVT</sequence>
<dbReference type="PROSITE" id="PS00237">
    <property type="entry name" value="G_PROTEIN_RECEP_F1_1"/>
    <property type="match status" value="1"/>
</dbReference>
<evidence type="ECO:0000256" key="10">
    <source>
        <dbReference type="SAM" id="Phobius"/>
    </source>
</evidence>
<keyword evidence="3 9" id="KW-0812">Transmembrane</keyword>
<evidence type="ECO:0000313" key="12">
    <source>
        <dbReference type="Proteomes" id="UP000515150"/>
    </source>
</evidence>
<feature type="transmembrane region" description="Helical" evidence="10">
    <location>
        <begin position="145"/>
        <end position="164"/>
    </location>
</feature>
<evidence type="ECO:0000259" key="11">
    <source>
        <dbReference type="PROSITE" id="PS50262"/>
    </source>
</evidence>
<organism evidence="12 13">
    <name type="scientific">Betta splendens</name>
    <name type="common">Siamese fighting fish</name>
    <dbReference type="NCBI Taxonomy" id="158456"/>
    <lineage>
        <taxon>Eukaryota</taxon>
        <taxon>Metazoa</taxon>
        <taxon>Chordata</taxon>
        <taxon>Craniata</taxon>
        <taxon>Vertebrata</taxon>
        <taxon>Euteleostomi</taxon>
        <taxon>Actinopterygii</taxon>
        <taxon>Neopterygii</taxon>
        <taxon>Teleostei</taxon>
        <taxon>Neoteleostei</taxon>
        <taxon>Acanthomorphata</taxon>
        <taxon>Anabantaria</taxon>
        <taxon>Anabantiformes</taxon>
        <taxon>Anabantoidei</taxon>
        <taxon>Osphronemidae</taxon>
        <taxon>Betta</taxon>
    </lineage>
</organism>
<feature type="domain" description="G-protein coupled receptors family 1 profile" evidence="11">
    <location>
        <begin position="47"/>
        <end position="296"/>
    </location>
</feature>
<evidence type="ECO:0000256" key="2">
    <source>
        <dbReference type="ARBA" id="ARBA00022475"/>
    </source>
</evidence>
<feature type="transmembrane region" description="Helical" evidence="10">
    <location>
        <begin position="278"/>
        <end position="303"/>
    </location>
</feature>
<accession>A0A8M1H8K4</accession>
<keyword evidence="5 9" id="KW-0297">G-protein coupled receptor</keyword>
<evidence type="ECO:0000256" key="6">
    <source>
        <dbReference type="ARBA" id="ARBA00023136"/>
    </source>
</evidence>
<comment type="similarity">
    <text evidence="9">Belongs to the G-protein coupled receptor 1 family.</text>
</comment>
<dbReference type="Proteomes" id="UP000515150">
    <property type="component" value="Chromosome 21"/>
</dbReference>
<feature type="transmembrane region" description="Helical" evidence="10">
    <location>
        <begin position="184"/>
        <end position="210"/>
    </location>
</feature>
<dbReference type="Pfam" id="PF00001">
    <property type="entry name" value="7tm_1"/>
    <property type="match status" value="1"/>
</dbReference>
<dbReference type="AlphaFoldDB" id="A0A8M1H8K4"/>
<dbReference type="InterPro" id="IPR050569">
    <property type="entry name" value="TAAR"/>
</dbReference>
<dbReference type="RefSeq" id="XP_040924769.1">
    <property type="nucleotide sequence ID" value="XM_041068835.1"/>
</dbReference>
<evidence type="ECO:0000256" key="1">
    <source>
        <dbReference type="ARBA" id="ARBA00004651"/>
    </source>
</evidence>
<dbReference type="PROSITE" id="PS50262">
    <property type="entry name" value="G_PROTEIN_RECEP_F1_2"/>
    <property type="match status" value="1"/>
</dbReference>
<dbReference type="PRINTS" id="PR00237">
    <property type="entry name" value="GPCRRHODOPSN"/>
</dbReference>
<dbReference type="Gene3D" id="1.20.1070.10">
    <property type="entry name" value="Rhodopsin 7-helix transmembrane proteins"/>
    <property type="match status" value="1"/>
</dbReference>
<keyword evidence="12" id="KW-1185">Reference proteome</keyword>
<dbReference type="InterPro" id="IPR017452">
    <property type="entry name" value="GPCR_Rhodpsn_7TM"/>
</dbReference>
<keyword evidence="6 10" id="KW-0472">Membrane</keyword>
<dbReference type="KEGG" id="bspl:121201903"/>
<keyword evidence="8 9" id="KW-0807">Transducer</keyword>
<evidence type="ECO:0000256" key="7">
    <source>
        <dbReference type="ARBA" id="ARBA00023170"/>
    </source>
</evidence>
<feature type="transmembrane region" description="Helical" evidence="10">
    <location>
        <begin position="251"/>
        <end position="272"/>
    </location>
</feature>
<evidence type="ECO:0000256" key="5">
    <source>
        <dbReference type="ARBA" id="ARBA00023040"/>
    </source>
</evidence>
<evidence type="ECO:0000256" key="9">
    <source>
        <dbReference type="RuleBase" id="RU000688"/>
    </source>
</evidence>
<protein>
    <submittedName>
        <fullName evidence="13">Trace amine-associated receptor 13c-like</fullName>
    </submittedName>
</protein>
<dbReference type="OrthoDB" id="10042731at2759"/>
<feature type="transmembrane region" description="Helical" evidence="10">
    <location>
        <begin position="31"/>
        <end position="55"/>
    </location>
</feature>
<dbReference type="PANTHER" id="PTHR24249">
    <property type="entry name" value="HISTAMINE RECEPTOR-RELATED G-PROTEIN COUPLED RECEPTOR"/>
    <property type="match status" value="1"/>
</dbReference>
<dbReference type="GeneID" id="121201903"/>
<dbReference type="CDD" id="cd15055">
    <property type="entry name" value="7tmA_TAARs"/>
    <property type="match status" value="1"/>
</dbReference>
<feature type="transmembrane region" description="Helical" evidence="10">
    <location>
        <begin position="67"/>
        <end position="90"/>
    </location>
</feature>
<keyword evidence="2" id="KW-1003">Cell membrane</keyword>
<keyword evidence="4 10" id="KW-1133">Transmembrane helix</keyword>
<feature type="transmembrane region" description="Helical" evidence="10">
    <location>
        <begin position="102"/>
        <end position="124"/>
    </location>
</feature>
<evidence type="ECO:0000256" key="4">
    <source>
        <dbReference type="ARBA" id="ARBA00022989"/>
    </source>
</evidence>
<keyword evidence="7 9" id="KW-0675">Receptor</keyword>
<dbReference type="GO" id="GO:0001594">
    <property type="term" value="F:trace-amine receptor activity"/>
    <property type="evidence" value="ECO:0007669"/>
    <property type="project" value="TreeGrafter"/>
</dbReference>
<proteinExistence type="inferred from homology"/>